<evidence type="ECO:0000256" key="4">
    <source>
        <dbReference type="ARBA" id="ARBA00022692"/>
    </source>
</evidence>
<keyword evidence="9" id="KW-1185">Reference proteome</keyword>
<feature type="transmembrane region" description="Helical" evidence="7">
    <location>
        <begin position="217"/>
        <end position="237"/>
    </location>
</feature>
<dbReference type="InterPro" id="IPR014047">
    <property type="entry name" value="Chr_Tranpt_l_chain"/>
</dbReference>
<feature type="transmembrane region" description="Helical" evidence="7">
    <location>
        <begin position="184"/>
        <end position="205"/>
    </location>
</feature>
<accession>A0A2P8F6D3</accession>
<gene>
    <name evidence="8" type="ORF">CLV88_11947</name>
</gene>
<dbReference type="GO" id="GO:0015109">
    <property type="term" value="F:chromate transmembrane transporter activity"/>
    <property type="evidence" value="ECO:0007669"/>
    <property type="project" value="InterPro"/>
</dbReference>
<keyword evidence="6 7" id="KW-0472">Membrane</keyword>
<evidence type="ECO:0000256" key="2">
    <source>
        <dbReference type="ARBA" id="ARBA00005262"/>
    </source>
</evidence>
<dbReference type="Proteomes" id="UP000240418">
    <property type="component" value="Unassembled WGS sequence"/>
</dbReference>
<dbReference type="PIRSF" id="PIRSF004810">
    <property type="entry name" value="ChrA"/>
    <property type="match status" value="1"/>
</dbReference>
<dbReference type="GO" id="GO:0005886">
    <property type="term" value="C:plasma membrane"/>
    <property type="evidence" value="ECO:0007669"/>
    <property type="project" value="UniProtKB-SubCell"/>
</dbReference>
<dbReference type="PANTHER" id="PTHR33567:SF3">
    <property type="entry name" value="CHROMATE ION TRANSPORTER (EUROFUNG)"/>
    <property type="match status" value="1"/>
</dbReference>
<comment type="caution">
    <text evidence="8">The sequence shown here is derived from an EMBL/GenBank/DDBJ whole genome shotgun (WGS) entry which is preliminary data.</text>
</comment>
<dbReference type="AlphaFoldDB" id="A0A2P8F6D3"/>
<comment type="similarity">
    <text evidence="2">Belongs to the chromate ion transporter (CHR) (TC 2.A.51) family.</text>
</comment>
<evidence type="ECO:0000256" key="5">
    <source>
        <dbReference type="ARBA" id="ARBA00022989"/>
    </source>
</evidence>
<comment type="subcellular location">
    <subcellularLocation>
        <location evidence="1">Cell membrane</location>
        <topology evidence="1">Multi-pass membrane protein</topology>
    </subcellularLocation>
</comment>
<evidence type="ECO:0000313" key="9">
    <source>
        <dbReference type="Proteomes" id="UP000240418"/>
    </source>
</evidence>
<proteinExistence type="inferred from homology"/>
<feature type="transmembrane region" description="Helical" evidence="7">
    <location>
        <begin position="284"/>
        <end position="307"/>
    </location>
</feature>
<protein>
    <submittedName>
        <fullName evidence="8">Chromate transporter</fullName>
    </submittedName>
</protein>
<keyword evidence="4 7" id="KW-0812">Transmembrane</keyword>
<feature type="transmembrane region" description="Helical" evidence="7">
    <location>
        <begin position="328"/>
        <end position="350"/>
    </location>
</feature>
<dbReference type="InterPro" id="IPR003370">
    <property type="entry name" value="Chromate_transpt"/>
</dbReference>
<evidence type="ECO:0000313" key="8">
    <source>
        <dbReference type="EMBL" id="PSL17276.1"/>
    </source>
</evidence>
<feature type="transmembrane region" description="Helical" evidence="7">
    <location>
        <begin position="370"/>
        <end position="403"/>
    </location>
</feature>
<evidence type="ECO:0000256" key="7">
    <source>
        <dbReference type="SAM" id="Phobius"/>
    </source>
</evidence>
<dbReference type="EMBL" id="PYGJ01000019">
    <property type="protein sequence ID" value="PSL17276.1"/>
    <property type="molecule type" value="Genomic_DNA"/>
</dbReference>
<sequence length="407" mass="42825">MTRVFGRIGLMSFGGPAAQISLMHRELVDTAKWLTEKQFLGALSFCMLLPGPEAMQLATYCGWKLRGTPGGLLAGLLFVLPGAAIIFALAALYIGFGDVPLVQSAFLGIKAAVVAIIFQALLRLSGKVLTGRLEWIIALLSCASLYSGLLPFPAVIALAALVGLMRPNRSPESPQPTTHTPLSATLKTVLIWGTLWAAPVALLYALDAQFLIDIAVFFSKLAVVTFGGAYAVLAYMVQAVVQDHGWITTGEMMDALGLAETTPGPLILVTQFVATLAGHHQGGITLAIAAGLTALWCTFIPCFLWIFAGAPHVSRILGHPRLTGALHVISAAVTGVIINLSLWFTLSLIFGPLLTNHAIPLPDLTQFQPLTAALVALASALLLGLRLPLLLVLGVCALAGMVAATLL</sequence>
<feature type="transmembrane region" description="Helical" evidence="7">
    <location>
        <begin position="136"/>
        <end position="164"/>
    </location>
</feature>
<dbReference type="PANTHER" id="PTHR33567">
    <property type="entry name" value="CHROMATE ION TRANSPORTER (EUROFUNG)"/>
    <property type="match status" value="1"/>
</dbReference>
<evidence type="ECO:0000256" key="6">
    <source>
        <dbReference type="ARBA" id="ARBA00023136"/>
    </source>
</evidence>
<dbReference type="Pfam" id="PF02417">
    <property type="entry name" value="Chromate_transp"/>
    <property type="match status" value="2"/>
</dbReference>
<evidence type="ECO:0000256" key="1">
    <source>
        <dbReference type="ARBA" id="ARBA00004651"/>
    </source>
</evidence>
<keyword evidence="5 7" id="KW-1133">Transmembrane helix</keyword>
<dbReference type="NCBIfam" id="TIGR00937">
    <property type="entry name" value="2A51"/>
    <property type="match status" value="1"/>
</dbReference>
<evidence type="ECO:0000256" key="3">
    <source>
        <dbReference type="ARBA" id="ARBA00022475"/>
    </source>
</evidence>
<organism evidence="8 9">
    <name type="scientific">Shimia abyssi</name>
    <dbReference type="NCBI Taxonomy" id="1662395"/>
    <lineage>
        <taxon>Bacteria</taxon>
        <taxon>Pseudomonadati</taxon>
        <taxon>Pseudomonadota</taxon>
        <taxon>Alphaproteobacteria</taxon>
        <taxon>Rhodobacterales</taxon>
        <taxon>Roseobacteraceae</taxon>
    </lineage>
</organism>
<feature type="transmembrane region" description="Helical" evidence="7">
    <location>
        <begin position="72"/>
        <end position="96"/>
    </location>
</feature>
<keyword evidence="3" id="KW-1003">Cell membrane</keyword>
<name>A0A2P8F6D3_9RHOB</name>
<feature type="transmembrane region" description="Helical" evidence="7">
    <location>
        <begin position="102"/>
        <end position="124"/>
    </location>
</feature>
<reference evidence="8 9" key="1">
    <citation type="submission" date="2018-03" db="EMBL/GenBank/DDBJ databases">
        <title>Genomic Encyclopedia of Archaeal and Bacterial Type Strains, Phase II (KMG-II): from individual species to whole genera.</title>
        <authorList>
            <person name="Goeker M."/>
        </authorList>
    </citation>
    <scope>NUCLEOTIDE SEQUENCE [LARGE SCALE GENOMIC DNA]</scope>
    <source>
        <strain evidence="8 9">DSM 100673</strain>
    </source>
</reference>